<organism evidence="1 2">
    <name type="scientific">Celeribacter indicus</name>
    <dbReference type="NCBI Taxonomy" id="1208324"/>
    <lineage>
        <taxon>Bacteria</taxon>
        <taxon>Pseudomonadati</taxon>
        <taxon>Pseudomonadota</taxon>
        <taxon>Alphaproteobacteria</taxon>
        <taxon>Rhodobacterales</taxon>
        <taxon>Roseobacteraceae</taxon>
        <taxon>Celeribacter</taxon>
    </lineage>
</organism>
<dbReference type="Proteomes" id="UP000031521">
    <property type="component" value="Chromosome"/>
</dbReference>
<keyword evidence="2" id="KW-1185">Reference proteome</keyword>
<dbReference type="InterPro" id="IPR021955">
    <property type="entry name" value="DUF3572"/>
</dbReference>
<evidence type="ECO:0000313" key="2">
    <source>
        <dbReference type="Proteomes" id="UP000031521"/>
    </source>
</evidence>
<dbReference type="EMBL" id="CP004393">
    <property type="protein sequence ID" value="AJE48059.1"/>
    <property type="molecule type" value="Genomic_DNA"/>
</dbReference>
<sequence length="92" mass="10118">MQQDSAELIALRTLAWLAAQDEIFPVFLGASGISAAELQQRARDGDVLLAVLDFVTQDDDWVTACAQDTRLDPRDLMRARHALPGGGEVHWT</sequence>
<proteinExistence type="predicted"/>
<dbReference type="Pfam" id="PF12096">
    <property type="entry name" value="DUF3572"/>
    <property type="match status" value="1"/>
</dbReference>
<gene>
    <name evidence="1" type="ORF">P73_3344</name>
</gene>
<dbReference type="AlphaFoldDB" id="A0A0B5DYH5"/>
<accession>A0A0B5DYH5</accession>
<evidence type="ECO:0000313" key="1">
    <source>
        <dbReference type="EMBL" id="AJE48059.1"/>
    </source>
</evidence>
<dbReference type="OrthoDB" id="7356934at2"/>
<reference evidence="1 2" key="1">
    <citation type="journal article" date="2014" name="Int. J. Syst. Evol. Microbiol.">
        <title>Celeribacter indicus sp. nov., a polycyclic aromatic hydrocarbon-degrading bacterium from deep-sea sediment and reclassification of Huaishuia halophila as Celeribacter halophilus comb. nov.</title>
        <authorList>
            <person name="Lai Q."/>
            <person name="Cao J."/>
            <person name="Yuan J."/>
            <person name="Li F."/>
            <person name="Shao Z."/>
        </authorList>
    </citation>
    <scope>NUCLEOTIDE SEQUENCE [LARGE SCALE GENOMIC DNA]</scope>
    <source>
        <strain evidence="1">P73</strain>
    </source>
</reference>
<dbReference type="KEGG" id="cid:P73_3344"/>
<protein>
    <recommendedName>
        <fullName evidence="3">DUF3572 domain-containing protein</fullName>
    </recommendedName>
</protein>
<evidence type="ECO:0008006" key="3">
    <source>
        <dbReference type="Google" id="ProtNLM"/>
    </source>
</evidence>
<dbReference type="HOGENOM" id="CLU_165306_0_0_5"/>
<name>A0A0B5DYH5_9RHOB</name>
<dbReference type="STRING" id="1208324.P73_3344"/>
<dbReference type="RefSeq" id="WP_043870469.1">
    <property type="nucleotide sequence ID" value="NZ_CP004393.1"/>
</dbReference>